<evidence type="ECO:0000313" key="3">
    <source>
        <dbReference type="Proteomes" id="UP000324222"/>
    </source>
</evidence>
<evidence type="ECO:0000313" key="2">
    <source>
        <dbReference type="EMBL" id="MPC45917.1"/>
    </source>
</evidence>
<protein>
    <submittedName>
        <fullName evidence="2">Uncharacterized protein</fullName>
    </submittedName>
</protein>
<proteinExistence type="predicted"/>
<dbReference type="EMBL" id="VSRR010006954">
    <property type="protein sequence ID" value="MPC45917.1"/>
    <property type="molecule type" value="Genomic_DNA"/>
</dbReference>
<sequence length="100" mass="10931">MFSRHVATLLHPNPTPPTTHLVPPSHQPPASTSPQLLQSGTVGCGKSNCLMRHRAPAFTEQNNSNRFNGDILFLRGGGGALWQVLAYCADSHCRFVYLSF</sequence>
<name>A0A5B7FK97_PORTR</name>
<evidence type="ECO:0000256" key="1">
    <source>
        <dbReference type="SAM" id="MobiDB-lite"/>
    </source>
</evidence>
<dbReference type="Proteomes" id="UP000324222">
    <property type="component" value="Unassembled WGS sequence"/>
</dbReference>
<keyword evidence="3" id="KW-1185">Reference proteome</keyword>
<comment type="caution">
    <text evidence="2">The sequence shown here is derived from an EMBL/GenBank/DDBJ whole genome shotgun (WGS) entry which is preliminary data.</text>
</comment>
<gene>
    <name evidence="2" type="ORF">E2C01_039623</name>
</gene>
<accession>A0A5B7FK97</accession>
<feature type="compositionally biased region" description="Low complexity" evidence="1">
    <location>
        <begin position="8"/>
        <end position="24"/>
    </location>
</feature>
<reference evidence="2 3" key="1">
    <citation type="submission" date="2019-05" db="EMBL/GenBank/DDBJ databases">
        <title>Another draft genome of Portunus trituberculatus and its Hox gene families provides insights of decapod evolution.</title>
        <authorList>
            <person name="Jeong J.-H."/>
            <person name="Song I."/>
            <person name="Kim S."/>
            <person name="Choi T."/>
            <person name="Kim D."/>
            <person name="Ryu S."/>
            <person name="Kim W."/>
        </authorList>
    </citation>
    <scope>NUCLEOTIDE SEQUENCE [LARGE SCALE GENOMIC DNA]</scope>
    <source>
        <tissue evidence="2">Muscle</tissue>
    </source>
</reference>
<feature type="region of interest" description="Disordered" evidence="1">
    <location>
        <begin position="1"/>
        <end position="37"/>
    </location>
</feature>
<feature type="compositionally biased region" description="Polar residues" evidence="1">
    <location>
        <begin position="28"/>
        <end position="37"/>
    </location>
</feature>
<organism evidence="2 3">
    <name type="scientific">Portunus trituberculatus</name>
    <name type="common">Swimming crab</name>
    <name type="synonym">Neptunus trituberculatus</name>
    <dbReference type="NCBI Taxonomy" id="210409"/>
    <lineage>
        <taxon>Eukaryota</taxon>
        <taxon>Metazoa</taxon>
        <taxon>Ecdysozoa</taxon>
        <taxon>Arthropoda</taxon>
        <taxon>Crustacea</taxon>
        <taxon>Multicrustacea</taxon>
        <taxon>Malacostraca</taxon>
        <taxon>Eumalacostraca</taxon>
        <taxon>Eucarida</taxon>
        <taxon>Decapoda</taxon>
        <taxon>Pleocyemata</taxon>
        <taxon>Brachyura</taxon>
        <taxon>Eubrachyura</taxon>
        <taxon>Portunoidea</taxon>
        <taxon>Portunidae</taxon>
        <taxon>Portuninae</taxon>
        <taxon>Portunus</taxon>
    </lineage>
</organism>
<dbReference type="AlphaFoldDB" id="A0A5B7FK97"/>